<evidence type="ECO:0000313" key="2">
    <source>
        <dbReference type="Proteomes" id="UP001432251"/>
    </source>
</evidence>
<geneLocation type="plasmid" evidence="1 2">
    <name>p1</name>
</geneLocation>
<name>A0ACD5AW56_9ACTN</name>
<organism evidence="1 2">
    <name type="scientific">Streptomyces citrinus</name>
    <dbReference type="NCBI Taxonomy" id="3118173"/>
    <lineage>
        <taxon>Bacteria</taxon>
        <taxon>Bacillati</taxon>
        <taxon>Actinomycetota</taxon>
        <taxon>Actinomycetes</taxon>
        <taxon>Kitasatosporales</taxon>
        <taxon>Streptomycetaceae</taxon>
        <taxon>Streptomyces</taxon>
    </lineage>
</organism>
<sequence>MSEAVRLVDTAQIVDEFATSKPRVSAWSNDPDSGFPPVHHTEGRKKFWEHDKVAAFFAHRAKPARTLPASVLEADQDELLTKREVTQLLGYKSTTVIDGYRRDRPGYFPEPDEDIDKPLWRRGTVVDWVKARPGKGRRTDTPARPAAPLPEVDVDGDPDELLGTAHAAALLGYSSRASFSSALHQGLVPQLPEPDAPFTPGRGAKKLWRRSTLIAAARERGTLPPSPDQDLVGAAEAARILGYASSTSFTSALYHGHLPELAEPDAHETRQGSDGPPQQRRWHRSRLEELARQRAKAPEPEG</sequence>
<keyword evidence="1" id="KW-0614">Plasmid</keyword>
<dbReference type="Proteomes" id="UP001432251">
    <property type="component" value="Plasmid p1"/>
</dbReference>
<dbReference type="EMBL" id="CP146023">
    <property type="protein sequence ID" value="WWQ69598.1"/>
    <property type="molecule type" value="Genomic_DNA"/>
</dbReference>
<protein>
    <submittedName>
        <fullName evidence="1">Uncharacterized protein</fullName>
    </submittedName>
</protein>
<evidence type="ECO:0000313" key="1">
    <source>
        <dbReference type="EMBL" id="WWQ69598.1"/>
    </source>
</evidence>
<reference evidence="1" key="1">
    <citation type="journal article" date="2025" name="Int. J. Syst. Evol. Microbiol.">
        <title>Streptomyces citrinus sp. nov., with yellow diffusible pigment.</title>
        <authorList>
            <person name="He Y."/>
            <person name="Yang E."/>
            <person name="Xu J."/>
            <person name="Sun Y."/>
            <person name="Sun L."/>
        </authorList>
    </citation>
    <scope>NUCLEOTIDE SEQUENCE</scope>
    <source>
        <strain evidence="1">Q6</strain>
    </source>
</reference>
<keyword evidence="2" id="KW-1185">Reference proteome</keyword>
<gene>
    <name evidence="1" type="ORF">V2W30_41280</name>
</gene>
<proteinExistence type="predicted"/>
<accession>A0ACD5AW56</accession>